<evidence type="ECO:0000256" key="9">
    <source>
        <dbReference type="ARBA" id="ARBA00023027"/>
    </source>
</evidence>
<dbReference type="Gene3D" id="3.40.50.620">
    <property type="entry name" value="HUPs"/>
    <property type="match status" value="1"/>
</dbReference>
<accession>A0A4S2HA31</accession>
<dbReference type="NCBIfam" id="NF000843">
    <property type="entry name" value="PRK00071.2-2"/>
    <property type="match status" value="1"/>
</dbReference>
<dbReference type="CDD" id="cd02165">
    <property type="entry name" value="NMNAT"/>
    <property type="match status" value="1"/>
</dbReference>
<organism evidence="13 14">
    <name type="scientific">Marinicauda pacifica</name>
    <dbReference type="NCBI Taxonomy" id="1133559"/>
    <lineage>
        <taxon>Bacteria</taxon>
        <taxon>Pseudomonadati</taxon>
        <taxon>Pseudomonadota</taxon>
        <taxon>Alphaproteobacteria</taxon>
        <taxon>Maricaulales</taxon>
        <taxon>Maricaulaceae</taxon>
        <taxon>Marinicauda</taxon>
    </lineage>
</organism>
<dbReference type="InterPro" id="IPR014729">
    <property type="entry name" value="Rossmann-like_a/b/a_fold"/>
</dbReference>
<keyword evidence="9 11" id="KW-0520">NAD</keyword>
<reference evidence="13 14" key="1">
    <citation type="journal article" date="2013" name="Int. J. Syst. Evol. Microbiol.">
        <title>Marinicauda pacifica gen. nov., sp. nov., a prosthecate alphaproteobacterium of the family Hyphomonadaceae isolated from deep seawater.</title>
        <authorList>
            <person name="Zhang X.Y."/>
            <person name="Li G.W."/>
            <person name="Wang C.S."/>
            <person name="Zhang Y.J."/>
            <person name="Xu X.W."/>
            <person name="Li H."/>
            <person name="Liu A."/>
            <person name="Liu C."/>
            <person name="Xie B.B."/>
            <person name="Qin Q.L."/>
            <person name="Xu Z."/>
            <person name="Chen X.L."/>
            <person name="Zhou B.C."/>
            <person name="Zhang Y.Z."/>
        </authorList>
    </citation>
    <scope>NUCLEOTIDE SEQUENCE [LARGE SCALE GENOMIC DNA]</scope>
    <source>
        <strain evidence="13 14">P-1 km-3</strain>
    </source>
</reference>
<dbReference type="GO" id="GO:0009435">
    <property type="term" value="P:NAD+ biosynthetic process"/>
    <property type="evidence" value="ECO:0007669"/>
    <property type="project" value="UniProtKB-UniRule"/>
</dbReference>
<evidence type="ECO:0000313" key="13">
    <source>
        <dbReference type="EMBL" id="TGY92292.1"/>
    </source>
</evidence>
<evidence type="ECO:0000256" key="1">
    <source>
        <dbReference type="ARBA" id="ARBA00002324"/>
    </source>
</evidence>
<evidence type="ECO:0000256" key="4">
    <source>
        <dbReference type="ARBA" id="ARBA00022642"/>
    </source>
</evidence>
<evidence type="ECO:0000256" key="3">
    <source>
        <dbReference type="ARBA" id="ARBA00009014"/>
    </source>
</evidence>
<dbReference type="PANTHER" id="PTHR39321:SF3">
    <property type="entry name" value="PHOSPHOPANTETHEINE ADENYLYLTRANSFERASE"/>
    <property type="match status" value="1"/>
</dbReference>
<dbReference type="InterPro" id="IPR005248">
    <property type="entry name" value="NadD/NMNAT"/>
</dbReference>
<keyword evidence="6 11" id="KW-0548">Nucleotidyltransferase</keyword>
<comment type="pathway">
    <text evidence="2 11">Cofactor biosynthesis; NAD(+) biosynthesis; deamido-NAD(+) from nicotinate D-ribonucleotide: step 1/1.</text>
</comment>
<dbReference type="PANTHER" id="PTHR39321">
    <property type="entry name" value="NICOTINATE-NUCLEOTIDE ADENYLYLTRANSFERASE-RELATED"/>
    <property type="match status" value="1"/>
</dbReference>
<gene>
    <name evidence="11" type="primary">nadD</name>
    <name evidence="13" type="ORF">E5162_11625</name>
</gene>
<dbReference type="RefSeq" id="WP_135945425.1">
    <property type="nucleotide sequence ID" value="NZ_BMEI01000003.1"/>
</dbReference>
<dbReference type="GO" id="GO:0004515">
    <property type="term" value="F:nicotinate-nucleotide adenylyltransferase activity"/>
    <property type="evidence" value="ECO:0007669"/>
    <property type="project" value="UniProtKB-UniRule"/>
</dbReference>
<keyword evidence="7 11" id="KW-0547">Nucleotide-binding</keyword>
<name>A0A4S2HA31_9PROT</name>
<protein>
    <recommendedName>
        <fullName evidence="11">Probable nicotinate-nucleotide adenylyltransferase</fullName>
        <ecNumber evidence="11">2.7.7.18</ecNumber>
    </recommendedName>
    <alternativeName>
        <fullName evidence="11">Deamido-NAD(+) diphosphorylase</fullName>
    </alternativeName>
    <alternativeName>
        <fullName evidence="11">Deamido-NAD(+) pyrophosphorylase</fullName>
    </alternativeName>
    <alternativeName>
        <fullName evidence="11">Nicotinate mononucleotide adenylyltransferase</fullName>
        <shortName evidence="11">NaMN adenylyltransferase</shortName>
    </alternativeName>
</protein>
<dbReference type="Pfam" id="PF01467">
    <property type="entry name" value="CTP_transf_like"/>
    <property type="match status" value="1"/>
</dbReference>
<evidence type="ECO:0000256" key="8">
    <source>
        <dbReference type="ARBA" id="ARBA00022840"/>
    </source>
</evidence>
<dbReference type="InterPro" id="IPR004821">
    <property type="entry name" value="Cyt_trans-like"/>
</dbReference>
<evidence type="ECO:0000256" key="2">
    <source>
        <dbReference type="ARBA" id="ARBA00005019"/>
    </source>
</evidence>
<dbReference type="NCBIfam" id="TIGR00482">
    <property type="entry name" value="nicotinate (nicotinamide) nucleotide adenylyltransferase"/>
    <property type="match status" value="1"/>
</dbReference>
<dbReference type="OrthoDB" id="5295945at2"/>
<comment type="catalytic activity">
    <reaction evidence="10 11">
        <text>nicotinate beta-D-ribonucleotide + ATP + H(+) = deamido-NAD(+) + diphosphate</text>
        <dbReference type="Rhea" id="RHEA:22860"/>
        <dbReference type="ChEBI" id="CHEBI:15378"/>
        <dbReference type="ChEBI" id="CHEBI:30616"/>
        <dbReference type="ChEBI" id="CHEBI:33019"/>
        <dbReference type="ChEBI" id="CHEBI:57502"/>
        <dbReference type="ChEBI" id="CHEBI:58437"/>
        <dbReference type="EC" id="2.7.7.18"/>
    </reaction>
</comment>
<evidence type="ECO:0000256" key="11">
    <source>
        <dbReference type="HAMAP-Rule" id="MF_00244"/>
    </source>
</evidence>
<evidence type="ECO:0000313" key="14">
    <source>
        <dbReference type="Proteomes" id="UP000305451"/>
    </source>
</evidence>
<evidence type="ECO:0000256" key="7">
    <source>
        <dbReference type="ARBA" id="ARBA00022741"/>
    </source>
</evidence>
<dbReference type="EMBL" id="SRXV01000003">
    <property type="protein sequence ID" value="TGY92292.1"/>
    <property type="molecule type" value="Genomic_DNA"/>
</dbReference>
<sequence length="206" mass="23026">MSFGALRSELLKPGMKVGLYGGSFDPVHEGHLHVADTALTRLGLDRIWWIVSPQNPHKAHAPGDFRDRLQAVRSAANAPRMVVSDIEARLGINRTAQLATYLTRRHPGVNFVWIMGADALRSFHRWQDWQTIAHKMPIAVVSRPPDALRARLSRAAVALSRYRLSQHQAHALPSSSAPRWTYLTAPLYDVASSTLRVSSRRATTRN</sequence>
<dbReference type="HAMAP" id="MF_00244">
    <property type="entry name" value="NaMN_adenylyltr"/>
    <property type="match status" value="1"/>
</dbReference>
<evidence type="ECO:0000259" key="12">
    <source>
        <dbReference type="Pfam" id="PF01467"/>
    </source>
</evidence>
<evidence type="ECO:0000256" key="10">
    <source>
        <dbReference type="ARBA" id="ARBA00048721"/>
    </source>
</evidence>
<evidence type="ECO:0000256" key="6">
    <source>
        <dbReference type="ARBA" id="ARBA00022695"/>
    </source>
</evidence>
<dbReference type="SUPFAM" id="SSF52374">
    <property type="entry name" value="Nucleotidylyl transferase"/>
    <property type="match status" value="1"/>
</dbReference>
<comment type="function">
    <text evidence="1 11">Catalyzes the reversible adenylation of nicotinate mononucleotide (NaMN) to nicotinic acid adenine dinucleotide (NaAD).</text>
</comment>
<feature type="domain" description="Cytidyltransferase-like" evidence="12">
    <location>
        <begin position="19"/>
        <end position="194"/>
    </location>
</feature>
<keyword evidence="4 11" id="KW-0662">Pyridine nucleotide biosynthesis</keyword>
<dbReference type="Proteomes" id="UP000305451">
    <property type="component" value="Unassembled WGS sequence"/>
</dbReference>
<dbReference type="EC" id="2.7.7.18" evidence="11"/>
<proteinExistence type="inferred from homology"/>
<keyword evidence="8 11" id="KW-0067">ATP-binding</keyword>
<dbReference type="AlphaFoldDB" id="A0A4S2HA31"/>
<keyword evidence="5 11" id="KW-0808">Transferase</keyword>
<evidence type="ECO:0000256" key="5">
    <source>
        <dbReference type="ARBA" id="ARBA00022679"/>
    </source>
</evidence>
<comment type="caution">
    <text evidence="13">The sequence shown here is derived from an EMBL/GenBank/DDBJ whole genome shotgun (WGS) entry which is preliminary data.</text>
</comment>
<dbReference type="GO" id="GO:0005524">
    <property type="term" value="F:ATP binding"/>
    <property type="evidence" value="ECO:0007669"/>
    <property type="project" value="UniProtKB-KW"/>
</dbReference>
<keyword evidence="14" id="KW-1185">Reference proteome</keyword>
<comment type="similarity">
    <text evidence="3 11">Belongs to the NadD family.</text>
</comment>
<dbReference type="UniPathway" id="UPA00253">
    <property type="reaction ID" value="UER00332"/>
</dbReference>